<keyword evidence="4" id="KW-0479">Metal-binding</keyword>
<proteinExistence type="predicted"/>
<dbReference type="SUPFAM" id="SSF53927">
    <property type="entry name" value="Cytidine deaminase-like"/>
    <property type="match status" value="1"/>
</dbReference>
<keyword evidence="3" id="KW-0686">Riboflavin biosynthesis</keyword>
<dbReference type="SUPFAM" id="SSF53597">
    <property type="entry name" value="Dihydrofolate reductase-like"/>
    <property type="match status" value="1"/>
</dbReference>
<keyword evidence="5" id="KW-0862">Zinc</keyword>
<organism evidence="10">
    <name type="scientific">marine metagenome</name>
    <dbReference type="NCBI Taxonomy" id="408172"/>
    <lineage>
        <taxon>unclassified sequences</taxon>
        <taxon>metagenomes</taxon>
        <taxon>ecological metagenomes</taxon>
    </lineage>
</organism>
<protein>
    <recommendedName>
        <fullName evidence="9">CMP/dCMP-type deaminase domain-containing protein</fullName>
    </recommendedName>
</protein>
<accession>A0A382FDQ4</accession>
<dbReference type="PROSITE" id="PS00903">
    <property type="entry name" value="CYT_DCMP_DEAMINASES_1"/>
    <property type="match status" value="1"/>
</dbReference>
<dbReference type="InterPro" id="IPR024072">
    <property type="entry name" value="DHFR-like_dom_sf"/>
</dbReference>
<dbReference type="InterPro" id="IPR002125">
    <property type="entry name" value="CMP_dCMP_dom"/>
</dbReference>
<dbReference type="PANTHER" id="PTHR38011:SF7">
    <property type="entry name" value="2,5-DIAMINO-6-RIBOSYLAMINO-4(3H)-PYRIMIDINONE 5'-PHOSPHATE REDUCTASE"/>
    <property type="match status" value="1"/>
</dbReference>
<dbReference type="GO" id="GO:0008703">
    <property type="term" value="F:5-amino-6-(5-phosphoribosylamino)uracil reductase activity"/>
    <property type="evidence" value="ECO:0007669"/>
    <property type="project" value="InterPro"/>
</dbReference>
<keyword evidence="6" id="KW-0521">NADP</keyword>
<sequence>MNGADKKHMHAALELARKGYGRTSPNPMVGALLVKGRAVIGTGWHRKAGGAHAEIEALNDARRNDYNIKDATLYVTLEPCSTSGRTPPCTDAIIESGLKRVVIAATDPNPKHSGNAYRLLRKAGIEVRKNILEEEATDLNAAFNHWITHRTPFVTVKAAMTLDGKIAKENGESKWITSEAARRKGMHLRNGSDAILVGIETILADNPSLTTRGGRRIAQLRRVVLDSHARTPLDAKIIRDGAANSTTVVVLKGARRRSVVELRKRVMVVVAPARDGRIDLKWLLKRLGKENVSNLLVEGGGEVNAAFLNNRLAQRVVFFYAPKILGGSRSRSAVGGNVMINPKEGLRLSAVDWCRVGADLLLTARIEND</sequence>
<evidence type="ECO:0000256" key="3">
    <source>
        <dbReference type="ARBA" id="ARBA00022619"/>
    </source>
</evidence>
<dbReference type="Pfam" id="PF00383">
    <property type="entry name" value="dCMP_cyt_deam_1"/>
    <property type="match status" value="1"/>
</dbReference>
<dbReference type="PANTHER" id="PTHR38011">
    <property type="entry name" value="DIHYDROFOLATE REDUCTASE FAMILY PROTEIN (AFU_ORTHOLOGUE AFUA_8G06820)"/>
    <property type="match status" value="1"/>
</dbReference>
<dbReference type="EMBL" id="UINC01049049">
    <property type="protein sequence ID" value="SVB60333.1"/>
    <property type="molecule type" value="Genomic_DNA"/>
</dbReference>
<evidence type="ECO:0000256" key="7">
    <source>
        <dbReference type="ARBA" id="ARBA00023002"/>
    </source>
</evidence>
<feature type="domain" description="CMP/dCMP-type deaminase" evidence="9">
    <location>
        <begin position="3"/>
        <end position="127"/>
    </location>
</feature>
<evidence type="ECO:0000256" key="8">
    <source>
        <dbReference type="ARBA" id="ARBA00023268"/>
    </source>
</evidence>
<dbReference type="InterPro" id="IPR002734">
    <property type="entry name" value="RibDG_C"/>
</dbReference>
<dbReference type="GO" id="GO:0050661">
    <property type="term" value="F:NADP binding"/>
    <property type="evidence" value="ECO:0007669"/>
    <property type="project" value="InterPro"/>
</dbReference>
<comment type="pathway">
    <text evidence="1">Cofactor biosynthesis; riboflavin biosynthesis; 5-amino-6-(D-ribitylamino)uracil from GTP: step 2/4.</text>
</comment>
<dbReference type="CDD" id="cd01284">
    <property type="entry name" value="Riboflavin_deaminase-reductase"/>
    <property type="match status" value="1"/>
</dbReference>
<dbReference type="NCBIfam" id="TIGR00227">
    <property type="entry name" value="ribD_Cterm"/>
    <property type="match status" value="1"/>
</dbReference>
<dbReference type="InterPro" id="IPR011549">
    <property type="entry name" value="RibD_C"/>
</dbReference>
<dbReference type="GO" id="GO:0008270">
    <property type="term" value="F:zinc ion binding"/>
    <property type="evidence" value="ECO:0007669"/>
    <property type="project" value="InterPro"/>
</dbReference>
<dbReference type="InterPro" id="IPR050765">
    <property type="entry name" value="Riboflavin_Biosynth_HTPR"/>
</dbReference>
<reference evidence="10" key="1">
    <citation type="submission" date="2018-05" db="EMBL/GenBank/DDBJ databases">
        <authorList>
            <person name="Lanie J.A."/>
            <person name="Ng W.-L."/>
            <person name="Kazmierczak K.M."/>
            <person name="Andrzejewski T.M."/>
            <person name="Davidsen T.M."/>
            <person name="Wayne K.J."/>
            <person name="Tettelin H."/>
            <person name="Glass J.I."/>
            <person name="Rusch D."/>
            <person name="Podicherti R."/>
            <person name="Tsui H.-C.T."/>
            <person name="Winkler M.E."/>
        </authorList>
    </citation>
    <scope>NUCLEOTIDE SEQUENCE</scope>
</reference>
<gene>
    <name evidence="10" type="ORF">METZ01_LOCUS213187</name>
</gene>
<dbReference type="UniPathway" id="UPA00275">
    <property type="reaction ID" value="UER00401"/>
</dbReference>
<dbReference type="GO" id="GO:0008835">
    <property type="term" value="F:diaminohydroxyphosphoribosylaminopyrimidine deaminase activity"/>
    <property type="evidence" value="ECO:0007669"/>
    <property type="project" value="InterPro"/>
</dbReference>
<dbReference type="Pfam" id="PF01872">
    <property type="entry name" value="RibD_C"/>
    <property type="match status" value="1"/>
</dbReference>
<dbReference type="AlphaFoldDB" id="A0A382FDQ4"/>
<dbReference type="Gene3D" id="3.40.430.10">
    <property type="entry name" value="Dihydrofolate Reductase, subunit A"/>
    <property type="match status" value="1"/>
</dbReference>
<keyword evidence="8" id="KW-0511">Multifunctional enzyme</keyword>
<keyword evidence="7" id="KW-0560">Oxidoreductase</keyword>
<evidence type="ECO:0000256" key="1">
    <source>
        <dbReference type="ARBA" id="ARBA00004882"/>
    </source>
</evidence>
<evidence type="ECO:0000256" key="6">
    <source>
        <dbReference type="ARBA" id="ARBA00022857"/>
    </source>
</evidence>
<name>A0A382FDQ4_9ZZZZ</name>
<dbReference type="InterPro" id="IPR016192">
    <property type="entry name" value="APOBEC/CMP_deaminase_Zn-bd"/>
</dbReference>
<dbReference type="InterPro" id="IPR004794">
    <property type="entry name" value="Eubact_RibD"/>
</dbReference>
<dbReference type="Gene3D" id="3.40.140.10">
    <property type="entry name" value="Cytidine Deaminase, domain 2"/>
    <property type="match status" value="1"/>
</dbReference>
<evidence type="ECO:0000256" key="4">
    <source>
        <dbReference type="ARBA" id="ARBA00022723"/>
    </source>
</evidence>
<dbReference type="NCBIfam" id="TIGR00326">
    <property type="entry name" value="eubact_ribD"/>
    <property type="match status" value="1"/>
</dbReference>
<dbReference type="GO" id="GO:0009231">
    <property type="term" value="P:riboflavin biosynthetic process"/>
    <property type="evidence" value="ECO:0007669"/>
    <property type="project" value="UniProtKB-UniPathway"/>
</dbReference>
<dbReference type="PIRSF" id="PIRSF006769">
    <property type="entry name" value="RibD"/>
    <property type="match status" value="1"/>
</dbReference>
<comment type="pathway">
    <text evidence="2">Cofactor biosynthesis; riboflavin biosynthesis; 5-amino-6-(D-ribitylamino)uracil from GTP: step 3/4.</text>
</comment>
<evidence type="ECO:0000259" key="9">
    <source>
        <dbReference type="PROSITE" id="PS51747"/>
    </source>
</evidence>
<evidence type="ECO:0000313" key="10">
    <source>
        <dbReference type="EMBL" id="SVB60333.1"/>
    </source>
</evidence>
<dbReference type="InterPro" id="IPR016193">
    <property type="entry name" value="Cytidine_deaminase-like"/>
</dbReference>
<evidence type="ECO:0000256" key="2">
    <source>
        <dbReference type="ARBA" id="ARBA00004910"/>
    </source>
</evidence>
<evidence type="ECO:0000256" key="5">
    <source>
        <dbReference type="ARBA" id="ARBA00022833"/>
    </source>
</evidence>
<dbReference type="PROSITE" id="PS51747">
    <property type="entry name" value="CYT_DCMP_DEAMINASES_2"/>
    <property type="match status" value="1"/>
</dbReference>